<evidence type="ECO:0000313" key="4">
    <source>
        <dbReference type="Proteomes" id="UP001529510"/>
    </source>
</evidence>
<gene>
    <name evidence="3" type="ORF">M9458_052279</name>
</gene>
<evidence type="ECO:0000256" key="1">
    <source>
        <dbReference type="SAM" id="MobiDB-lite"/>
    </source>
</evidence>
<dbReference type="InterPro" id="IPR032718">
    <property type="entry name" value="PGBD4_Znf_C"/>
</dbReference>
<comment type="caution">
    <text evidence="3">The sequence shown here is derived from an EMBL/GenBank/DDBJ whole genome shotgun (WGS) entry which is preliminary data.</text>
</comment>
<feature type="compositionally biased region" description="Acidic residues" evidence="1">
    <location>
        <begin position="1"/>
        <end position="10"/>
    </location>
</feature>
<evidence type="ECO:0000259" key="2">
    <source>
        <dbReference type="Pfam" id="PF13842"/>
    </source>
</evidence>
<dbReference type="Proteomes" id="UP001529510">
    <property type="component" value="Unassembled WGS sequence"/>
</dbReference>
<reference evidence="3 4" key="1">
    <citation type="submission" date="2024-05" db="EMBL/GenBank/DDBJ databases">
        <title>Genome sequencing and assembly of Indian major carp, Cirrhinus mrigala (Hamilton, 1822).</title>
        <authorList>
            <person name="Mohindra V."/>
            <person name="Chowdhury L.M."/>
            <person name="Lal K."/>
            <person name="Jena J.K."/>
        </authorList>
    </citation>
    <scope>NUCLEOTIDE SEQUENCE [LARGE SCALE GENOMIC DNA]</scope>
    <source>
        <strain evidence="3">CM1030</strain>
        <tissue evidence="3">Blood</tissue>
    </source>
</reference>
<accession>A0ABD0MVJ3</accession>
<name>A0ABD0MVJ3_CIRMR</name>
<organism evidence="3 4">
    <name type="scientific">Cirrhinus mrigala</name>
    <name type="common">Mrigala</name>
    <dbReference type="NCBI Taxonomy" id="683832"/>
    <lineage>
        <taxon>Eukaryota</taxon>
        <taxon>Metazoa</taxon>
        <taxon>Chordata</taxon>
        <taxon>Craniata</taxon>
        <taxon>Vertebrata</taxon>
        <taxon>Euteleostomi</taxon>
        <taxon>Actinopterygii</taxon>
        <taxon>Neopterygii</taxon>
        <taxon>Teleostei</taxon>
        <taxon>Ostariophysi</taxon>
        <taxon>Cypriniformes</taxon>
        <taxon>Cyprinidae</taxon>
        <taxon>Labeoninae</taxon>
        <taxon>Labeonini</taxon>
        <taxon>Cirrhinus</taxon>
    </lineage>
</organism>
<dbReference type="EMBL" id="JAMKFB020000189">
    <property type="protein sequence ID" value="KAL0152556.1"/>
    <property type="molecule type" value="Genomic_DNA"/>
</dbReference>
<proteinExistence type="predicted"/>
<protein>
    <recommendedName>
        <fullName evidence="2">PiggyBac transposable element-derived protein 4 C-terminal zinc-finger domain-containing protein</fullName>
    </recommendedName>
</protein>
<dbReference type="AlphaFoldDB" id="A0ABD0MVJ3"/>
<feature type="non-terminal residue" evidence="3">
    <location>
        <position position="1"/>
    </location>
</feature>
<evidence type="ECO:0000313" key="3">
    <source>
        <dbReference type="EMBL" id="KAL0152556.1"/>
    </source>
</evidence>
<feature type="compositionally biased region" description="Polar residues" evidence="1">
    <location>
        <begin position="38"/>
        <end position="50"/>
    </location>
</feature>
<feature type="region of interest" description="Disordered" evidence="1">
    <location>
        <begin position="1"/>
        <end position="51"/>
    </location>
</feature>
<dbReference type="Pfam" id="PF13842">
    <property type="entry name" value="zf-Tnp_2"/>
    <property type="match status" value="1"/>
</dbReference>
<feature type="domain" description="PiggyBac transposable element-derived protein 4 C-terminal zinc-finger" evidence="2">
    <location>
        <begin position="127"/>
        <end position="150"/>
    </location>
</feature>
<sequence>EADSDSDEDLPANLEALDRTEDEETSTTSAHVFAEADGTNSSSWKVTNLFNPPGPGEFGDQLCGVQNPPESPSEVNCFKMFLTEDVVREIVEETNRYASEIQEEETKGKMVKWAPTSIPDTASKQRHLTKYMCVPCNTPLCAVPCFEEYHTLKHY</sequence>
<keyword evidence="4" id="KW-1185">Reference proteome</keyword>